<gene>
    <name evidence="1" type="ORF">QR46_3184</name>
</gene>
<dbReference type="Proteomes" id="UP000070089">
    <property type="component" value="Unassembled WGS sequence"/>
</dbReference>
<accession>A0A132NRU5</accession>
<sequence length="439" mass="48459">MRLPSCLPAGVRWFRANKVILMPQPTCLTCHLKSVTVPRVFEAIGLRHIFYADCFETPADSTVGLPPTRSGVKEIVAGESTIAALTYAGTTSVFSSGGQYLCTINPGDEFAVKCVWYSRRSRSYISASVALSDDCSCLHIHAASEQECLEAVERPLMCTLNIGRIVRPGYVEYDDVSDVILAYEPAGEGSTGSSRTLSKGLGCFRVFCYTGMSLDCIVKLSADHVKDIRLSGHHLIATMLGPKSILYVKVLTLQTSQDTALSSDLEKQASIKLRLPQSSPIRFMEVMGSYLYIQQEGSPLLAINLGNREIYRYLMSATVKDLPASQLAVTTSGDYLAFSSGTNLRIINSLTEEFTAQRLQKTQDVPVYWVPWLGIWIYHGYECTRDLGSVQGLYIASPRGEKRRLLLSYDGTYVTVLYVCNERVYIGSTDGTFQAYSFA</sequence>
<dbReference type="EMBL" id="JXTI01000097">
    <property type="protein sequence ID" value="KWX12829.1"/>
    <property type="molecule type" value="Genomic_DNA"/>
</dbReference>
<comment type="caution">
    <text evidence="1">The sequence shown here is derived from an EMBL/GenBank/DDBJ whole genome shotgun (WGS) entry which is preliminary data.</text>
</comment>
<proteinExistence type="predicted"/>
<dbReference type="SUPFAM" id="SSF69322">
    <property type="entry name" value="Tricorn protease domain 2"/>
    <property type="match status" value="1"/>
</dbReference>
<dbReference type="OrthoDB" id="10250145at2759"/>
<evidence type="ECO:0000313" key="1">
    <source>
        <dbReference type="EMBL" id="KWX12829.1"/>
    </source>
</evidence>
<dbReference type="PANTHER" id="PTHR31789:SF1">
    <property type="entry name" value="OS05G0482600 PROTEIN"/>
    <property type="match status" value="1"/>
</dbReference>
<organism evidence="1 2">
    <name type="scientific">Giardia duodenalis assemblage B</name>
    <dbReference type="NCBI Taxonomy" id="1394984"/>
    <lineage>
        <taxon>Eukaryota</taxon>
        <taxon>Metamonada</taxon>
        <taxon>Diplomonadida</taxon>
        <taxon>Hexamitidae</taxon>
        <taxon>Giardiinae</taxon>
        <taxon>Giardia</taxon>
    </lineage>
</organism>
<evidence type="ECO:0000313" key="2">
    <source>
        <dbReference type="Proteomes" id="UP000070089"/>
    </source>
</evidence>
<name>A0A132NRU5_GIAIN</name>
<protein>
    <submittedName>
        <fullName evidence="1">Uncharacterized protein</fullName>
    </submittedName>
</protein>
<dbReference type="PANTHER" id="PTHR31789">
    <property type="entry name" value="OS05G0482600 PROTEIN"/>
    <property type="match status" value="1"/>
</dbReference>
<dbReference type="AlphaFoldDB" id="A0A132NRU5"/>
<dbReference type="VEuPathDB" id="GiardiaDB:QR46_3184"/>
<reference evidence="1 2" key="1">
    <citation type="journal article" date="2015" name="Mol. Biochem. Parasitol.">
        <title>Identification of polymorphic genes for use in assemblage B genotyping assays through comparative genomics of multiple assemblage B Giardia duodenalis isolates.</title>
        <authorList>
            <person name="Wielinga C."/>
            <person name="Thompson R.C."/>
            <person name="Monis P."/>
            <person name="Ryan U."/>
        </authorList>
    </citation>
    <scope>NUCLEOTIDE SEQUENCE [LARGE SCALE GENOMIC DNA]</scope>
    <source>
        <strain evidence="1 2">BAH15c1</strain>
    </source>
</reference>